<dbReference type="OrthoDB" id="7570280at2"/>
<keyword evidence="1" id="KW-0732">Signal</keyword>
<evidence type="ECO:0000313" key="3">
    <source>
        <dbReference type="Proteomes" id="UP000244013"/>
    </source>
</evidence>
<accession>A0A2T5TWL6</accession>
<proteinExistence type="predicted"/>
<dbReference type="RefSeq" id="WP_107955960.1">
    <property type="nucleotide sequence ID" value="NZ_QAYE01000017.1"/>
</dbReference>
<evidence type="ECO:0000256" key="1">
    <source>
        <dbReference type="SAM" id="SignalP"/>
    </source>
</evidence>
<feature type="chain" id="PRO_5015407482" evidence="1">
    <location>
        <begin position="24"/>
        <end position="161"/>
    </location>
</feature>
<organism evidence="2 3">
    <name type="scientific">Sphingomonas faeni</name>
    <dbReference type="NCBI Taxonomy" id="185950"/>
    <lineage>
        <taxon>Bacteria</taxon>
        <taxon>Pseudomonadati</taxon>
        <taxon>Pseudomonadota</taxon>
        <taxon>Alphaproteobacteria</taxon>
        <taxon>Sphingomonadales</taxon>
        <taxon>Sphingomonadaceae</taxon>
        <taxon>Sphingomonas</taxon>
    </lineage>
</organism>
<dbReference type="AlphaFoldDB" id="A0A2T5TWL6"/>
<feature type="signal peptide" evidence="1">
    <location>
        <begin position="1"/>
        <end position="23"/>
    </location>
</feature>
<protein>
    <submittedName>
        <fullName evidence="2">Uncharacterized protein</fullName>
    </submittedName>
</protein>
<dbReference type="Proteomes" id="UP000244013">
    <property type="component" value="Unassembled WGS sequence"/>
</dbReference>
<reference evidence="2 3" key="1">
    <citation type="submission" date="2018-04" db="EMBL/GenBank/DDBJ databases">
        <title>Genomic Encyclopedia of Type Strains, Phase III (KMG-III): the genomes of soil and plant-associated and newly described type strains.</title>
        <authorList>
            <person name="Whitman W."/>
        </authorList>
    </citation>
    <scope>NUCLEOTIDE SEQUENCE [LARGE SCALE GENOMIC DNA]</scope>
    <source>
        <strain evidence="2 3">MA-olki</strain>
    </source>
</reference>
<name>A0A2T5TWL6_9SPHN</name>
<gene>
    <name evidence="2" type="ORF">C8J25_11711</name>
</gene>
<sequence length="161" mass="16998">MSGRLARRVIAACLAVPAVVATADAARRPEAERITSAGANAARRPVALQATTMTDWRAAGLDGTGCYWSPSQGGPIHFVAAGAKAMTRINGRVVILKPRRGARDLFPFTYDAWQSGDLTIRVVDSARIKAMGYETVTTDALLIVSRAGTTSRLHGSLICGS</sequence>
<dbReference type="GeneID" id="91007812"/>
<evidence type="ECO:0000313" key="2">
    <source>
        <dbReference type="EMBL" id="PTW43611.1"/>
    </source>
</evidence>
<comment type="caution">
    <text evidence="2">The sequence shown here is derived from an EMBL/GenBank/DDBJ whole genome shotgun (WGS) entry which is preliminary data.</text>
</comment>
<dbReference type="EMBL" id="QAYE01000017">
    <property type="protein sequence ID" value="PTW43611.1"/>
    <property type="molecule type" value="Genomic_DNA"/>
</dbReference>